<comment type="caution">
    <text evidence="4">The sequence shown here is derived from an EMBL/GenBank/DDBJ whole genome shotgun (WGS) entry which is preliminary data.</text>
</comment>
<sequence>MGKYVLKVTNGQSNTAGEKAKKDITSILNKQSYKSIEISLRKSKLIKLITTRFIVNKRLKKFKKNDVFVIQYPMYSRYATKIVLNKCKKKGIKTICVIHDLETLRLYKNDRSKIIDEKSILEQFNCLIVHNDVMRNWLTEQGINVPMVSLKIFDYLNDKELVKVDKNYDLIFAGNLEKSTFLKKWDIGRKITVYGVKPSAKYPKNVIYKGVKTPDELPEYLSGSFGLVWDGDSTKTNNGIFGEYTRYNNPHKVSLYISCGLPVIVWEKAAIASFIKKNKLGLTISRLDELEDVLNTLTEYEYTKIKENTVEMSKKIKQGFFIKEAINLAVNKIS</sequence>
<dbReference type="Gene3D" id="3.40.50.2000">
    <property type="entry name" value="Glycogen Phosphorylase B"/>
    <property type="match status" value="2"/>
</dbReference>
<organism evidence="4 5">
    <name type="scientific">Pediococcus pentosaceus</name>
    <dbReference type="NCBI Taxonomy" id="1255"/>
    <lineage>
        <taxon>Bacteria</taxon>
        <taxon>Bacillati</taxon>
        <taxon>Bacillota</taxon>
        <taxon>Bacilli</taxon>
        <taxon>Lactobacillales</taxon>
        <taxon>Lactobacillaceae</taxon>
        <taxon>Pediococcus</taxon>
    </lineage>
</organism>
<dbReference type="Proteomes" id="UP000472573">
    <property type="component" value="Unassembled WGS sequence"/>
</dbReference>
<dbReference type="RefSeq" id="WP_159276672.1">
    <property type="nucleotide sequence ID" value="NZ_WENB01000006.1"/>
</dbReference>
<feature type="domain" description="Glucosyltransferase 3-like N-terminal" evidence="2">
    <location>
        <begin position="3"/>
        <end position="152"/>
    </location>
</feature>
<evidence type="ECO:0000259" key="3">
    <source>
        <dbReference type="Pfam" id="PF26337"/>
    </source>
</evidence>
<dbReference type="SUPFAM" id="SSF53756">
    <property type="entry name" value="UDP-Glycosyltransferase/glycogen phosphorylase"/>
    <property type="match status" value="1"/>
</dbReference>
<proteinExistence type="predicted"/>
<keyword evidence="5" id="KW-1185">Reference proteome</keyword>
<name>A0ABQ6XEW2_PEDPE</name>
<dbReference type="EMBL" id="WENB01000006">
    <property type="protein sequence ID" value="KAF0412436.1"/>
    <property type="molecule type" value="Genomic_DNA"/>
</dbReference>
<evidence type="ECO:0000313" key="5">
    <source>
        <dbReference type="Proteomes" id="UP000472573"/>
    </source>
</evidence>
<protein>
    <recommendedName>
        <fullName evidence="6">Beta-1,6-galactofuranosyltransferase</fullName>
    </recommendedName>
</protein>
<dbReference type="InterPro" id="IPR058592">
    <property type="entry name" value="Gtf3_C"/>
</dbReference>
<evidence type="ECO:0000313" key="4">
    <source>
        <dbReference type="EMBL" id="KAF0412436.1"/>
    </source>
</evidence>
<dbReference type="InterPro" id="IPR058591">
    <property type="entry name" value="Gtf3_N"/>
</dbReference>
<evidence type="ECO:0000259" key="2">
    <source>
        <dbReference type="Pfam" id="PF26334"/>
    </source>
</evidence>
<dbReference type="PIRSF" id="PIRSF007023">
    <property type="entry name" value="UDP-Galf_transf"/>
    <property type="match status" value="1"/>
</dbReference>
<dbReference type="Pfam" id="PF26337">
    <property type="entry name" value="Gtf3_C"/>
    <property type="match status" value="1"/>
</dbReference>
<dbReference type="Pfam" id="PF26334">
    <property type="entry name" value="Gtf3_N"/>
    <property type="match status" value="1"/>
</dbReference>
<gene>
    <name evidence="4" type="ORF">GBO79_09030</name>
</gene>
<feature type="domain" description="Glucosyltransferase 3-like C-terminal" evidence="3">
    <location>
        <begin position="170"/>
        <end position="327"/>
    </location>
</feature>
<accession>A0ABQ6XEW2</accession>
<keyword evidence="1" id="KW-0808">Transferase</keyword>
<evidence type="ECO:0008006" key="6">
    <source>
        <dbReference type="Google" id="ProtNLM"/>
    </source>
</evidence>
<reference evidence="5" key="1">
    <citation type="submission" date="2020-03" db="EMBL/GenBank/DDBJ databases">
        <title>SpeciesPrimer: A bioinformatics pipeline dedicated to the design of qPCR primers for the quantification of bacterial species.</title>
        <authorList>
            <person name="Dreier M."/>
            <person name="Berthoud H."/>
            <person name="Shani N."/>
            <person name="Wechsler D."/>
            <person name="Junier P."/>
        </authorList>
    </citation>
    <scope>NUCLEOTIDE SEQUENCE [LARGE SCALE GENOMIC DNA]</scope>
    <source>
        <strain evidence="5">FAM13073</strain>
    </source>
</reference>
<evidence type="ECO:0000256" key="1">
    <source>
        <dbReference type="ARBA" id="ARBA00022679"/>
    </source>
</evidence>